<evidence type="ECO:0000313" key="3">
    <source>
        <dbReference type="Proteomes" id="UP000198372"/>
    </source>
</evidence>
<dbReference type="Proteomes" id="UP000198372">
    <property type="component" value="Unassembled WGS sequence"/>
</dbReference>
<dbReference type="OrthoDB" id="66144at2759"/>
<feature type="region of interest" description="Disordered" evidence="1">
    <location>
        <begin position="195"/>
        <end position="216"/>
    </location>
</feature>
<dbReference type="AlphaFoldDB" id="A0A238FGR6"/>
<evidence type="ECO:0000256" key="1">
    <source>
        <dbReference type="SAM" id="MobiDB-lite"/>
    </source>
</evidence>
<accession>A0A238FGR6</accession>
<name>A0A238FGR6_9BASI</name>
<gene>
    <name evidence="2" type="ORF">BQ2448_2781</name>
</gene>
<feature type="region of interest" description="Disordered" evidence="1">
    <location>
        <begin position="88"/>
        <end position="135"/>
    </location>
</feature>
<proteinExistence type="predicted"/>
<feature type="compositionally biased region" description="Low complexity" evidence="1">
    <location>
        <begin position="97"/>
        <end position="113"/>
    </location>
</feature>
<keyword evidence="3" id="KW-1185">Reference proteome</keyword>
<feature type="compositionally biased region" description="Basic and acidic residues" evidence="1">
    <location>
        <begin position="196"/>
        <end position="216"/>
    </location>
</feature>
<dbReference type="EMBL" id="FMSP01000007">
    <property type="protein sequence ID" value="SCV71193.1"/>
    <property type="molecule type" value="Genomic_DNA"/>
</dbReference>
<evidence type="ECO:0000313" key="2">
    <source>
        <dbReference type="EMBL" id="SCV71193.1"/>
    </source>
</evidence>
<sequence length="312" mass="34899">MRTNYNTQRTPDPYLMVLPNSHGVEGYYNKVSESYRNPHFLGLKKVLSKFMDRYMEHERPHCLNIVDLAAGSGEATEALLAWRSSRWPTSAPSMNETSSRSPSTPSTSTSAPPSSRPPFIPTSRRPVIARPTKPSPASCLPVPTINIVASDPFTAPGYRIRTGFPCLELSFTDVAAGKLPQISLTCTSENLENLANDERSRTDGTHLVENQKENGEEEGEARRYDLVIISFALHLVESTSELWALLTELSKRCQWLVIKSSWGWTRWDPRTWNAAEGKPSGAGTAEGDGWEIVLDRTRLRVWKSDYLVQSSE</sequence>
<reference evidence="3" key="1">
    <citation type="submission" date="2016-09" db="EMBL/GenBank/DDBJ databases">
        <authorList>
            <person name="Jeantristanb JTB J.-T."/>
            <person name="Ricardo R."/>
        </authorList>
    </citation>
    <scope>NUCLEOTIDE SEQUENCE [LARGE SCALE GENOMIC DNA]</scope>
</reference>
<organism evidence="2 3">
    <name type="scientific">Microbotryum intermedium</name>
    <dbReference type="NCBI Taxonomy" id="269621"/>
    <lineage>
        <taxon>Eukaryota</taxon>
        <taxon>Fungi</taxon>
        <taxon>Dikarya</taxon>
        <taxon>Basidiomycota</taxon>
        <taxon>Pucciniomycotina</taxon>
        <taxon>Microbotryomycetes</taxon>
        <taxon>Microbotryales</taxon>
        <taxon>Microbotryaceae</taxon>
        <taxon>Microbotryum</taxon>
    </lineage>
</organism>
<protein>
    <submittedName>
        <fullName evidence="2">BQ2448_2781 protein</fullName>
    </submittedName>
</protein>